<name>A0ABT6J591_9GAMM</name>
<sequence>MGQPPPAPAAAPRKPRGRRLWFDLHSWVGLKLCLLMAFVCFTGTLAVLAHEIDWLLHPEIRVAPGPERASWGAMLAAARHAYPDWSLTAIEAPEGGRFAARVRARTPEGRLRFVWVDPYRGAVTGDTHWFGAHRFLRNTHRHLMLPLRFGVPLVAALSIPLAISLVSSLYIYRHWWRGFFAGPRRERPRRFWGDLHRLAGVWSLGFVALMALTGGWYLVESLGGGAGPPRKLQAAPAGTERGPDPAGASAAVIDRAVAEARSRWPAFEVRAIDPGAGDGTLLLQGEAEAILVRPRANAMAFAAADGAWIGRRDGRDMGVHQRIAEMADPLHFGNFAGLPVKLLWFVFGVLLTGLCVTGAYLYGLRATDTLRSATRRTAAAAAAPRSAPRRARALPAATAAPATLAAEAGAVPGGWRSVWHGIGRWRWLWIALLLAWLALLPLEAMK</sequence>
<dbReference type="InterPro" id="IPR005625">
    <property type="entry name" value="PepSY-ass_TM"/>
</dbReference>
<organism evidence="2 3">
    <name type="scientific">Luteimonas endophytica</name>
    <dbReference type="NCBI Taxonomy" id="3042023"/>
    <lineage>
        <taxon>Bacteria</taxon>
        <taxon>Pseudomonadati</taxon>
        <taxon>Pseudomonadota</taxon>
        <taxon>Gammaproteobacteria</taxon>
        <taxon>Lysobacterales</taxon>
        <taxon>Lysobacteraceae</taxon>
        <taxon>Luteimonas</taxon>
    </lineage>
</organism>
<protein>
    <submittedName>
        <fullName evidence="2">PepSY-associated TM helix domain-containing protein</fullName>
    </submittedName>
</protein>
<dbReference type="Proteomes" id="UP001156940">
    <property type="component" value="Unassembled WGS sequence"/>
</dbReference>
<feature type="transmembrane region" description="Helical" evidence="1">
    <location>
        <begin position="28"/>
        <end position="49"/>
    </location>
</feature>
<evidence type="ECO:0000313" key="3">
    <source>
        <dbReference type="Proteomes" id="UP001156940"/>
    </source>
</evidence>
<keyword evidence="3" id="KW-1185">Reference proteome</keyword>
<accession>A0ABT6J591</accession>
<gene>
    <name evidence="2" type="ORF">QFW77_03180</name>
</gene>
<feature type="transmembrane region" description="Helical" evidence="1">
    <location>
        <begin position="342"/>
        <end position="362"/>
    </location>
</feature>
<dbReference type="PANTHER" id="PTHR34219:SF8">
    <property type="entry name" value="PEPSY DOMAIN-CONTAINING PROTEIN"/>
    <property type="match status" value="1"/>
</dbReference>
<dbReference type="RefSeq" id="WP_280572831.1">
    <property type="nucleotide sequence ID" value="NZ_JARXRM010000016.1"/>
</dbReference>
<feature type="transmembrane region" description="Helical" evidence="1">
    <location>
        <begin position="197"/>
        <end position="219"/>
    </location>
</feature>
<dbReference type="PANTHER" id="PTHR34219">
    <property type="entry name" value="IRON-REGULATED INNER MEMBRANE PROTEIN-RELATED"/>
    <property type="match status" value="1"/>
</dbReference>
<feature type="transmembrane region" description="Helical" evidence="1">
    <location>
        <begin position="425"/>
        <end position="442"/>
    </location>
</feature>
<proteinExistence type="predicted"/>
<reference evidence="2 3" key="1">
    <citation type="submission" date="2023-04" db="EMBL/GenBank/DDBJ databases">
        <title>Luteimonas endophyticus RD2P54.</title>
        <authorList>
            <person name="Sun J.-Q."/>
        </authorList>
    </citation>
    <scope>NUCLEOTIDE SEQUENCE [LARGE SCALE GENOMIC DNA]</scope>
    <source>
        <strain evidence="2 3">RD2P54</strain>
    </source>
</reference>
<keyword evidence="1" id="KW-0812">Transmembrane</keyword>
<comment type="caution">
    <text evidence="2">The sequence shown here is derived from an EMBL/GenBank/DDBJ whole genome shotgun (WGS) entry which is preliminary data.</text>
</comment>
<feature type="transmembrane region" description="Helical" evidence="1">
    <location>
        <begin position="153"/>
        <end position="176"/>
    </location>
</feature>
<evidence type="ECO:0000313" key="2">
    <source>
        <dbReference type="EMBL" id="MDH5821997.1"/>
    </source>
</evidence>
<dbReference type="Pfam" id="PF03929">
    <property type="entry name" value="PepSY_TM"/>
    <property type="match status" value="1"/>
</dbReference>
<evidence type="ECO:0000256" key="1">
    <source>
        <dbReference type="SAM" id="Phobius"/>
    </source>
</evidence>
<keyword evidence="1" id="KW-1133">Transmembrane helix</keyword>
<dbReference type="EMBL" id="JARXRM010000016">
    <property type="protein sequence ID" value="MDH5821997.1"/>
    <property type="molecule type" value="Genomic_DNA"/>
</dbReference>
<keyword evidence="1" id="KW-0472">Membrane</keyword>